<evidence type="ECO:0000256" key="6">
    <source>
        <dbReference type="SAM" id="MobiDB-lite"/>
    </source>
</evidence>
<feature type="domain" description="RNA polymerase sigma-70 region 2" evidence="7">
    <location>
        <begin position="32"/>
        <end position="96"/>
    </location>
</feature>
<evidence type="ECO:0000256" key="1">
    <source>
        <dbReference type="ARBA" id="ARBA00010641"/>
    </source>
</evidence>
<evidence type="ECO:0000256" key="5">
    <source>
        <dbReference type="ARBA" id="ARBA00023163"/>
    </source>
</evidence>
<reference evidence="8 9" key="1">
    <citation type="submission" date="2024-10" db="EMBL/GenBank/DDBJ databases">
        <title>The Natural Products Discovery Center: Release of the First 8490 Sequenced Strains for Exploring Actinobacteria Biosynthetic Diversity.</title>
        <authorList>
            <person name="Kalkreuter E."/>
            <person name="Kautsar S.A."/>
            <person name="Yang D."/>
            <person name="Bader C.D."/>
            <person name="Teijaro C.N."/>
            <person name="Fluegel L."/>
            <person name="Davis C.M."/>
            <person name="Simpson J.R."/>
            <person name="Lauterbach L."/>
            <person name="Steele A.D."/>
            <person name="Gui C."/>
            <person name="Meng S."/>
            <person name="Li G."/>
            <person name="Viehrig K."/>
            <person name="Ye F."/>
            <person name="Su P."/>
            <person name="Kiefer A.F."/>
            <person name="Nichols A."/>
            <person name="Cepeda A.J."/>
            <person name="Yan W."/>
            <person name="Fan B."/>
            <person name="Jiang Y."/>
            <person name="Adhikari A."/>
            <person name="Zheng C.-J."/>
            <person name="Schuster L."/>
            <person name="Cowan T.M."/>
            <person name="Smanski M.J."/>
            <person name="Chevrette M.G."/>
            <person name="De Carvalho L.P.S."/>
            <person name="Shen B."/>
        </authorList>
    </citation>
    <scope>NUCLEOTIDE SEQUENCE [LARGE SCALE GENOMIC DNA]</scope>
    <source>
        <strain evidence="8 9">NPDC000087</strain>
    </source>
</reference>
<organism evidence="8 9">
    <name type="scientific">Paractinoplanes globisporus</name>
    <dbReference type="NCBI Taxonomy" id="113565"/>
    <lineage>
        <taxon>Bacteria</taxon>
        <taxon>Bacillati</taxon>
        <taxon>Actinomycetota</taxon>
        <taxon>Actinomycetes</taxon>
        <taxon>Micromonosporales</taxon>
        <taxon>Micromonosporaceae</taxon>
        <taxon>Paractinoplanes</taxon>
    </lineage>
</organism>
<keyword evidence="2" id="KW-0805">Transcription regulation</keyword>
<evidence type="ECO:0000259" key="7">
    <source>
        <dbReference type="Pfam" id="PF04542"/>
    </source>
</evidence>
<dbReference type="Gene3D" id="1.10.10.10">
    <property type="entry name" value="Winged helix-like DNA-binding domain superfamily/Winged helix DNA-binding domain"/>
    <property type="match status" value="1"/>
</dbReference>
<name>A0ABW6WV23_9ACTN</name>
<comment type="caution">
    <text evidence="8">The sequence shown here is derived from an EMBL/GenBank/DDBJ whole genome shotgun (WGS) entry which is preliminary data.</text>
</comment>
<dbReference type="PANTHER" id="PTHR43133:SF8">
    <property type="entry name" value="RNA POLYMERASE SIGMA FACTOR HI_1459-RELATED"/>
    <property type="match status" value="1"/>
</dbReference>
<keyword evidence="4" id="KW-0238">DNA-binding</keyword>
<dbReference type="InterPro" id="IPR014284">
    <property type="entry name" value="RNA_pol_sigma-70_dom"/>
</dbReference>
<protein>
    <submittedName>
        <fullName evidence="8">RNA polymerase sigma factor</fullName>
    </submittedName>
</protein>
<evidence type="ECO:0000256" key="4">
    <source>
        <dbReference type="ARBA" id="ARBA00023125"/>
    </source>
</evidence>
<gene>
    <name evidence="8" type="ORF">ACFY35_42270</name>
</gene>
<dbReference type="SUPFAM" id="SSF88659">
    <property type="entry name" value="Sigma3 and sigma4 domains of RNA polymerase sigma factors"/>
    <property type="match status" value="1"/>
</dbReference>
<dbReference type="NCBIfam" id="TIGR02937">
    <property type="entry name" value="sigma70-ECF"/>
    <property type="match status" value="1"/>
</dbReference>
<proteinExistence type="inferred from homology"/>
<dbReference type="InterPro" id="IPR013325">
    <property type="entry name" value="RNA_pol_sigma_r2"/>
</dbReference>
<dbReference type="InterPro" id="IPR007627">
    <property type="entry name" value="RNA_pol_sigma70_r2"/>
</dbReference>
<dbReference type="InterPro" id="IPR013324">
    <property type="entry name" value="RNA_pol_sigma_r3/r4-like"/>
</dbReference>
<dbReference type="SUPFAM" id="SSF88946">
    <property type="entry name" value="Sigma2 domain of RNA polymerase sigma factors"/>
    <property type="match status" value="1"/>
</dbReference>
<evidence type="ECO:0000313" key="9">
    <source>
        <dbReference type="Proteomes" id="UP001602245"/>
    </source>
</evidence>
<dbReference type="InterPro" id="IPR039425">
    <property type="entry name" value="RNA_pol_sigma-70-like"/>
</dbReference>
<dbReference type="InterPro" id="IPR036388">
    <property type="entry name" value="WH-like_DNA-bd_sf"/>
</dbReference>
<evidence type="ECO:0000256" key="2">
    <source>
        <dbReference type="ARBA" id="ARBA00023015"/>
    </source>
</evidence>
<keyword evidence="3" id="KW-0731">Sigma factor</keyword>
<dbReference type="PANTHER" id="PTHR43133">
    <property type="entry name" value="RNA POLYMERASE ECF-TYPE SIGMA FACTO"/>
    <property type="match status" value="1"/>
</dbReference>
<dbReference type="Proteomes" id="UP001602245">
    <property type="component" value="Unassembled WGS sequence"/>
</dbReference>
<dbReference type="EMBL" id="JBIAZU010000008">
    <property type="protein sequence ID" value="MFF5296102.1"/>
    <property type="molecule type" value="Genomic_DNA"/>
</dbReference>
<keyword evidence="5" id="KW-0804">Transcription</keyword>
<dbReference type="Pfam" id="PF04542">
    <property type="entry name" value="Sigma70_r2"/>
    <property type="match status" value="1"/>
</dbReference>
<keyword evidence="9" id="KW-1185">Reference proteome</keyword>
<comment type="similarity">
    <text evidence="1">Belongs to the sigma-70 factor family. ECF subfamily.</text>
</comment>
<feature type="region of interest" description="Disordered" evidence="6">
    <location>
        <begin position="92"/>
        <end position="117"/>
    </location>
</feature>
<evidence type="ECO:0000256" key="3">
    <source>
        <dbReference type="ARBA" id="ARBA00023082"/>
    </source>
</evidence>
<accession>A0ABW6WV23</accession>
<dbReference type="RefSeq" id="WP_020516307.1">
    <property type="nucleotide sequence ID" value="NZ_JBIAZU010000008.1"/>
</dbReference>
<dbReference type="Gene3D" id="1.10.1740.10">
    <property type="match status" value="1"/>
</dbReference>
<feature type="compositionally biased region" description="Basic and acidic residues" evidence="6">
    <location>
        <begin position="92"/>
        <end position="101"/>
    </location>
</feature>
<evidence type="ECO:0000313" key="8">
    <source>
        <dbReference type="EMBL" id="MFF5296102.1"/>
    </source>
</evidence>
<sequence>MSSPDAIDADAHLGSLLERARDGDRESLRELVRVLDPVLWRVARGQGLGAEDAADVVQTSWLELIRRLHEIRTPRAVTAWLITTTRREAWHRQQRSRRDVPDGGAAVQTAVDPGPAPGERLIADERDRVLWTHFERLSARCRDLLRIVAQVERPDYTVIASAFGMPHGSIGPTRSRCLAKLRAMLLADPAWGTP</sequence>